<dbReference type="SUPFAM" id="SSF53850">
    <property type="entry name" value="Periplasmic binding protein-like II"/>
    <property type="match status" value="1"/>
</dbReference>
<organism evidence="1 2">
    <name type="scientific">[Empedobacter] haloabium</name>
    <dbReference type="NCBI Taxonomy" id="592317"/>
    <lineage>
        <taxon>Bacteria</taxon>
        <taxon>Pseudomonadati</taxon>
        <taxon>Pseudomonadota</taxon>
        <taxon>Betaproteobacteria</taxon>
        <taxon>Burkholderiales</taxon>
        <taxon>Oxalobacteraceae</taxon>
        <taxon>Telluria group</taxon>
        <taxon>Telluria group incertae sedis</taxon>
    </lineage>
</organism>
<dbReference type="Proteomes" id="UP000321323">
    <property type="component" value="Chromosome"/>
</dbReference>
<dbReference type="PANTHER" id="PTHR35841:SF1">
    <property type="entry name" value="PHOSPHONATES-BINDING PERIPLASMIC PROTEIN"/>
    <property type="match status" value="1"/>
</dbReference>
<proteinExistence type="predicted"/>
<accession>A0ABZ1UEF0</accession>
<dbReference type="Pfam" id="PF12974">
    <property type="entry name" value="Phosphonate-bd"/>
    <property type="match status" value="1"/>
</dbReference>
<protein>
    <submittedName>
        <fullName evidence="1">PhnD/SsuA/transferrin family substrate-binding protein</fullName>
    </submittedName>
</protein>
<evidence type="ECO:0000313" key="1">
    <source>
        <dbReference type="EMBL" id="WUR11177.1"/>
    </source>
</evidence>
<dbReference type="PANTHER" id="PTHR35841">
    <property type="entry name" value="PHOSPHONATES-BINDING PERIPLASMIC PROTEIN"/>
    <property type="match status" value="1"/>
</dbReference>
<dbReference type="EMBL" id="CP136508">
    <property type="protein sequence ID" value="WUR11177.1"/>
    <property type="molecule type" value="Genomic_DNA"/>
</dbReference>
<dbReference type="Gene3D" id="3.40.190.10">
    <property type="entry name" value="Periplasmic binding protein-like II"/>
    <property type="match status" value="2"/>
</dbReference>
<gene>
    <name evidence="1" type="ORF">E7V67_015800</name>
</gene>
<evidence type="ECO:0000313" key="2">
    <source>
        <dbReference type="Proteomes" id="UP000321323"/>
    </source>
</evidence>
<sequence>MSWTVALPMYNVSPRLRDGYEAFAAALLRQADLDHDATLVRDVPLPGFWKRPGLLLSQTCGYPYVTALRDDVTLLATPCYDVPGCDGSDAGSNYRSALVVRADGAIATLADARGRVAAVNDEHSNSGMNLLRHAVAPLARDGRFFAAVQWSGSHATSVAMVRAGAADIAAIDCVTWAYLCEERPADVAGLAVLGYSAAAPGLPLVAGADVPAASVERLRAALLAPGPALLATLAPLRILGFEYRDDAAYGRIAQLEDEARRLGYPLLG</sequence>
<name>A0ABZ1UEF0_9BURK</name>
<reference evidence="1 2" key="1">
    <citation type="journal article" date="2019" name="Int. J. Syst. Evol. Microbiol.">
        <title>The Draft Whole-Genome Sequence of the Antibiotic Producer Empedobacter haloabium ATCC 31962 Provides Indications for Its Taxonomic Reclassification.</title>
        <authorList>
            <person name="Miess H."/>
            <person name="Arlt P."/>
            <person name="Apel A.K."/>
            <person name="Weber T."/>
            <person name="Nieselt K."/>
            <person name="Hanssen F."/>
            <person name="Czemmel S."/>
            <person name="Nahnsen S."/>
            <person name="Gross H."/>
        </authorList>
    </citation>
    <scope>NUCLEOTIDE SEQUENCE [LARGE SCALE GENOMIC DNA]</scope>
    <source>
        <strain evidence="1 2">ATCC 31962</strain>
    </source>
</reference>
<keyword evidence="2" id="KW-1185">Reference proteome</keyword>